<dbReference type="InterPro" id="IPR013843">
    <property type="entry name" value="Ribosomal_eS4_N"/>
</dbReference>
<dbReference type="GO" id="GO:0019843">
    <property type="term" value="F:rRNA binding"/>
    <property type="evidence" value="ECO:0007669"/>
    <property type="project" value="UniProtKB-UniRule"/>
</dbReference>
<keyword evidence="2 6" id="KW-0699">rRNA-binding</keyword>
<organism evidence="10">
    <name type="scientific">Capra hircus</name>
    <name type="common">Goat</name>
    <dbReference type="NCBI Taxonomy" id="9925"/>
    <lineage>
        <taxon>Eukaryota</taxon>
        <taxon>Metazoa</taxon>
        <taxon>Chordata</taxon>
        <taxon>Craniata</taxon>
        <taxon>Vertebrata</taxon>
        <taxon>Euteleostomi</taxon>
        <taxon>Mammalia</taxon>
        <taxon>Eutheria</taxon>
        <taxon>Laurasiatheria</taxon>
        <taxon>Artiodactyla</taxon>
        <taxon>Ruminantia</taxon>
        <taxon>Pecora</taxon>
        <taxon>Bovidae</taxon>
        <taxon>Caprinae</taxon>
        <taxon>Capra</taxon>
    </lineage>
</organism>
<feature type="domain" description="Small ribosomal subunit protein eS4 central region" evidence="7">
    <location>
        <begin position="96"/>
        <end position="169"/>
    </location>
</feature>
<dbReference type="Gene3D" id="2.30.30.30">
    <property type="match status" value="1"/>
</dbReference>
<dbReference type="FunFam" id="3.10.290.10:FF:000051">
    <property type="entry name" value="40S ribosomal protein S4, X isoform"/>
    <property type="match status" value="1"/>
</dbReference>
<evidence type="ECO:0000256" key="6">
    <source>
        <dbReference type="PIRNR" id="PIRNR002116"/>
    </source>
</evidence>
<feature type="domain" description="Small ribosomal subunit protein eS4 C-terminal" evidence="9">
    <location>
        <begin position="212"/>
        <end position="259"/>
    </location>
</feature>
<dbReference type="InterPro" id="IPR041982">
    <property type="entry name" value="Ribosomal_eS4_KOW"/>
</dbReference>
<dbReference type="InterPro" id="IPR036986">
    <property type="entry name" value="S4_RNA-bd_sf"/>
</dbReference>
<dbReference type="Ensembl" id="ENSCHIT00010055530.1">
    <property type="protein sequence ID" value="ENSCHIP00010039755.1"/>
    <property type="gene ID" value="ENSCHIG00010029271.1"/>
</dbReference>
<dbReference type="InterPro" id="IPR014722">
    <property type="entry name" value="Rib_uL2_dom2"/>
</dbReference>
<dbReference type="Gene3D" id="3.10.290.10">
    <property type="entry name" value="RNA-binding S4 domain"/>
    <property type="match status" value="1"/>
</dbReference>
<dbReference type="InterPro" id="IPR038237">
    <property type="entry name" value="Ribosomal_eS4_central_sf"/>
</dbReference>
<evidence type="ECO:0000259" key="9">
    <source>
        <dbReference type="Pfam" id="PF16121"/>
    </source>
</evidence>
<dbReference type="AlphaFoldDB" id="A0A8C2S9G6"/>
<dbReference type="InterPro" id="IPR013845">
    <property type="entry name" value="Ribosomal_eS4_central_region"/>
</dbReference>
<keyword evidence="5 6" id="KW-0687">Ribonucleoprotein</keyword>
<name>A0A8C2S9G6_CAPHI</name>
<dbReference type="PANTHER" id="PTHR11581:SF0">
    <property type="entry name" value="SMALL RIBOSOMAL SUBUNIT PROTEIN ES4"/>
    <property type="match status" value="1"/>
</dbReference>
<evidence type="ECO:0000256" key="3">
    <source>
        <dbReference type="ARBA" id="ARBA00022884"/>
    </source>
</evidence>
<dbReference type="PANTHER" id="PTHR11581">
    <property type="entry name" value="30S/40S RIBOSOMAL PROTEIN S4"/>
    <property type="match status" value="1"/>
</dbReference>
<protein>
    <recommendedName>
        <fullName evidence="6">40S ribosomal protein S4</fullName>
    </recommendedName>
</protein>
<dbReference type="Pfam" id="PF08071">
    <property type="entry name" value="RS4NT"/>
    <property type="match status" value="1"/>
</dbReference>
<comment type="similarity">
    <text evidence="1 6">Belongs to the eukaryotic ribosomal protein eS4 family.</text>
</comment>
<dbReference type="GO" id="GO:0022627">
    <property type="term" value="C:cytosolic small ribosomal subunit"/>
    <property type="evidence" value="ECO:0007669"/>
    <property type="project" value="TreeGrafter"/>
</dbReference>
<reference evidence="10" key="1">
    <citation type="submission" date="2019-03" db="EMBL/GenBank/DDBJ databases">
        <title>Genome sequencing and reference-guided assembly of Black Bengal Goat (Capra hircus).</title>
        <authorList>
            <person name="Siddiki A.Z."/>
            <person name="Baten A."/>
            <person name="Billah M."/>
            <person name="Alam M.A.U."/>
            <person name="Shawrob K.S.M."/>
            <person name="Saha S."/>
            <person name="Chowdhury M."/>
            <person name="Rahman A.H."/>
            <person name="Stear M."/>
            <person name="Miah G."/>
            <person name="Das G.B."/>
            <person name="Hossain M.M."/>
            <person name="Kumkum M."/>
            <person name="Islam M.S."/>
            <person name="Mollah A.M."/>
            <person name="Ahsan A."/>
            <person name="Tusar F."/>
            <person name="Khan M.K.I."/>
        </authorList>
    </citation>
    <scope>NUCLEOTIDE SEQUENCE [LARGE SCALE GENOMIC DNA]</scope>
</reference>
<dbReference type="Pfam" id="PF16121">
    <property type="entry name" value="40S_S4_C"/>
    <property type="match status" value="1"/>
</dbReference>
<feature type="domain" description="Small ribosomal subunit protein eS4 N-terminal" evidence="8">
    <location>
        <begin position="4"/>
        <end position="39"/>
    </location>
</feature>
<dbReference type="GO" id="GO:0006412">
    <property type="term" value="P:translation"/>
    <property type="evidence" value="ECO:0007669"/>
    <property type="project" value="InterPro"/>
</dbReference>
<evidence type="ECO:0000256" key="1">
    <source>
        <dbReference type="ARBA" id="ARBA00007500"/>
    </source>
</evidence>
<dbReference type="GO" id="GO:0003735">
    <property type="term" value="F:structural constituent of ribosome"/>
    <property type="evidence" value="ECO:0007669"/>
    <property type="project" value="UniProtKB-UniRule"/>
</dbReference>
<evidence type="ECO:0000313" key="10">
    <source>
        <dbReference type="Ensembl" id="ENSCHIP00010039755.1"/>
    </source>
</evidence>
<dbReference type="Gene3D" id="2.40.50.740">
    <property type="match status" value="1"/>
</dbReference>
<keyword evidence="3 6" id="KW-0694">RNA-binding</keyword>
<evidence type="ECO:0000259" key="8">
    <source>
        <dbReference type="Pfam" id="PF08071"/>
    </source>
</evidence>
<evidence type="ECO:0000256" key="5">
    <source>
        <dbReference type="ARBA" id="ARBA00023274"/>
    </source>
</evidence>
<reference evidence="10" key="2">
    <citation type="submission" date="2025-08" db="UniProtKB">
        <authorList>
            <consortium name="Ensembl"/>
        </authorList>
    </citation>
    <scope>IDENTIFICATION</scope>
</reference>
<dbReference type="FunFam" id="2.40.50.740:FF:000001">
    <property type="entry name" value="40S ribosomal protein S4"/>
    <property type="match status" value="1"/>
</dbReference>
<sequence length="263" mass="29611">LAAGPKKHLNCVAAPKHWMLDKLTGVFAPHPSTSPHKLRECLPLIIFLRNRLKLKYAPRDEVEKICIQNFVKIDGKVHTDTTYPDDFMDVISIDKTGENFPLIYDIRDCFAHHITPEEANYQLWKVRQIFMGTKGIPHPVTHDAQTICYPEFLIKVNDIIQIDLKTGNITDFIKFNAGNLCMVTGGANLGRVAMITDRERHPGSFDVAHVKDANGNSFAIQLSNNFVIGTDNGPWISLPRERGIRLTIAEERDKRLAAKQSSG</sequence>
<dbReference type="InterPro" id="IPR032277">
    <property type="entry name" value="Ribosomal_eS4_C"/>
</dbReference>
<dbReference type="InterPro" id="IPR000876">
    <property type="entry name" value="Ribosomal_eS4"/>
</dbReference>
<accession>A0A8C2S9G6</accession>
<dbReference type="Pfam" id="PF00900">
    <property type="entry name" value="Ribosomal_S4e"/>
    <property type="match status" value="1"/>
</dbReference>
<proteinExistence type="inferred from homology"/>
<dbReference type="CDD" id="cd06087">
    <property type="entry name" value="KOW_RPS4"/>
    <property type="match status" value="1"/>
</dbReference>
<dbReference type="FunFam" id="2.30.30.30:FF:000005">
    <property type="entry name" value="40S ribosomal protein S4"/>
    <property type="match status" value="1"/>
</dbReference>
<evidence type="ECO:0000256" key="4">
    <source>
        <dbReference type="ARBA" id="ARBA00022980"/>
    </source>
</evidence>
<evidence type="ECO:0000259" key="7">
    <source>
        <dbReference type="Pfam" id="PF00900"/>
    </source>
</evidence>
<evidence type="ECO:0000256" key="2">
    <source>
        <dbReference type="ARBA" id="ARBA00022730"/>
    </source>
</evidence>
<keyword evidence="4 6" id="KW-0689">Ribosomal protein</keyword>
<dbReference type="PIRSF" id="PIRSF002116">
    <property type="entry name" value="Ribosomal_S4"/>
    <property type="match status" value="1"/>
</dbReference>